<dbReference type="Gene3D" id="3.30.420.10">
    <property type="entry name" value="Ribonuclease H-like superfamily/Ribonuclease H"/>
    <property type="match status" value="1"/>
</dbReference>
<dbReference type="InterPro" id="IPR038717">
    <property type="entry name" value="Tc1-like_DDE_dom"/>
</dbReference>
<feature type="chain" id="PRO_5005568135" evidence="1">
    <location>
        <begin position="26"/>
        <end position="158"/>
    </location>
</feature>
<evidence type="ECO:0000259" key="2">
    <source>
        <dbReference type="Pfam" id="PF13358"/>
    </source>
</evidence>
<dbReference type="Proteomes" id="UP000037035">
    <property type="component" value="Unassembled WGS sequence"/>
</dbReference>
<gene>
    <name evidence="3" type="ORF">VP01_3261g1</name>
</gene>
<feature type="domain" description="Tc1-like transposase DDE" evidence="2">
    <location>
        <begin position="86"/>
        <end position="125"/>
    </location>
</feature>
<protein>
    <submittedName>
        <fullName evidence="3">Putative signal peptide protein</fullName>
    </submittedName>
</protein>
<dbReference type="InterPro" id="IPR036397">
    <property type="entry name" value="RNaseH_sf"/>
</dbReference>
<reference evidence="3 4" key="1">
    <citation type="submission" date="2015-08" db="EMBL/GenBank/DDBJ databases">
        <title>Next Generation Sequencing and Analysis of the Genome of Puccinia sorghi L Schw, the Causal Agent of Maize Common Rust.</title>
        <authorList>
            <person name="Rochi L."/>
            <person name="Burguener G."/>
            <person name="Darino M."/>
            <person name="Turjanski A."/>
            <person name="Kreff E."/>
            <person name="Dieguez M.J."/>
            <person name="Sacco F."/>
        </authorList>
    </citation>
    <scope>NUCLEOTIDE SEQUENCE [LARGE SCALE GENOMIC DNA]</scope>
    <source>
        <strain evidence="3 4">RO10H11247</strain>
    </source>
</reference>
<organism evidence="3 4">
    <name type="scientific">Puccinia sorghi</name>
    <dbReference type="NCBI Taxonomy" id="27349"/>
    <lineage>
        <taxon>Eukaryota</taxon>
        <taxon>Fungi</taxon>
        <taxon>Dikarya</taxon>
        <taxon>Basidiomycota</taxon>
        <taxon>Pucciniomycotina</taxon>
        <taxon>Pucciniomycetes</taxon>
        <taxon>Pucciniales</taxon>
        <taxon>Pucciniaceae</taxon>
        <taxon>Puccinia</taxon>
    </lineage>
</organism>
<accession>A0A0L6UY12</accession>
<name>A0A0L6UY12_9BASI</name>
<keyword evidence="1" id="KW-0732">Signal</keyword>
<dbReference type="EMBL" id="LAVV01008237">
    <property type="protein sequence ID" value="KNZ53369.1"/>
    <property type="molecule type" value="Genomic_DNA"/>
</dbReference>
<dbReference type="OrthoDB" id="2994945at2759"/>
<dbReference type="GO" id="GO:0003676">
    <property type="term" value="F:nucleic acid binding"/>
    <property type="evidence" value="ECO:0007669"/>
    <property type="project" value="InterPro"/>
</dbReference>
<dbReference type="VEuPathDB" id="FungiDB:VP01_3261g1"/>
<feature type="signal peptide" evidence="1">
    <location>
        <begin position="1"/>
        <end position="25"/>
    </location>
</feature>
<evidence type="ECO:0000313" key="3">
    <source>
        <dbReference type="EMBL" id="KNZ53369.1"/>
    </source>
</evidence>
<comment type="caution">
    <text evidence="3">The sequence shown here is derived from an EMBL/GenBank/DDBJ whole genome shotgun (WGS) entry which is preliminary data.</text>
</comment>
<dbReference type="Pfam" id="PF13358">
    <property type="entry name" value="DDE_3"/>
    <property type="match status" value="1"/>
</dbReference>
<proteinExistence type="predicted"/>
<evidence type="ECO:0000256" key="1">
    <source>
        <dbReference type="SAM" id="SignalP"/>
    </source>
</evidence>
<dbReference type="AlphaFoldDB" id="A0A0L6UY12"/>
<keyword evidence="4" id="KW-1185">Reference proteome</keyword>
<sequence length="158" mass="17944">MKPLSSNSNMTIFLFLFFCQSNLDLFYFVSNTRQAAVLKTNARGPMINLFGAMSEEGMIYFELLNEDGKKKTGTILTDIWEDFNRIQMLLKESSKKIGIDFLPKYSPFLNPIELVFNIIKIDVKQSGHARVKTRTVFLICIVSSLHPCQLAGHISADI</sequence>
<evidence type="ECO:0000313" key="4">
    <source>
        <dbReference type="Proteomes" id="UP000037035"/>
    </source>
</evidence>